<evidence type="ECO:0000256" key="1">
    <source>
        <dbReference type="ARBA" id="ARBA00022737"/>
    </source>
</evidence>
<evidence type="ECO:0000313" key="4">
    <source>
        <dbReference type="Proteomes" id="UP001152130"/>
    </source>
</evidence>
<name>A0A9W8PK95_9HYPO</name>
<dbReference type="SUPFAM" id="SSF53167">
    <property type="entry name" value="Purine and uridine phosphorylases"/>
    <property type="match status" value="1"/>
</dbReference>
<gene>
    <name evidence="3" type="ORF">NW766_008708</name>
</gene>
<protein>
    <recommendedName>
        <fullName evidence="2">Nephrocystin 3-like N-terminal domain-containing protein</fullName>
    </recommendedName>
</protein>
<keyword evidence="1" id="KW-0677">Repeat</keyword>
<dbReference type="Proteomes" id="UP001152130">
    <property type="component" value="Unassembled WGS sequence"/>
</dbReference>
<organism evidence="3 4">
    <name type="scientific">Fusarium irregulare</name>
    <dbReference type="NCBI Taxonomy" id="2494466"/>
    <lineage>
        <taxon>Eukaryota</taxon>
        <taxon>Fungi</taxon>
        <taxon>Dikarya</taxon>
        <taxon>Ascomycota</taxon>
        <taxon>Pezizomycotina</taxon>
        <taxon>Sordariomycetes</taxon>
        <taxon>Hypocreomycetidae</taxon>
        <taxon>Hypocreales</taxon>
        <taxon>Nectriaceae</taxon>
        <taxon>Fusarium</taxon>
        <taxon>Fusarium incarnatum-equiseti species complex</taxon>
    </lineage>
</organism>
<dbReference type="Gene3D" id="3.40.50.300">
    <property type="entry name" value="P-loop containing nucleotide triphosphate hydrolases"/>
    <property type="match status" value="1"/>
</dbReference>
<keyword evidence="4" id="KW-1185">Reference proteome</keyword>
<dbReference type="InterPro" id="IPR053137">
    <property type="entry name" value="NLR-like"/>
</dbReference>
<dbReference type="OrthoDB" id="674604at2759"/>
<comment type="caution">
    <text evidence="3">The sequence shown here is derived from an EMBL/GenBank/DDBJ whole genome shotgun (WGS) entry which is preliminary data.</text>
</comment>
<dbReference type="InterPro" id="IPR035994">
    <property type="entry name" value="Nucleoside_phosphorylase_sf"/>
</dbReference>
<dbReference type="AlphaFoldDB" id="A0A9W8PK95"/>
<dbReference type="SUPFAM" id="SSF52540">
    <property type="entry name" value="P-loop containing nucleoside triphosphate hydrolases"/>
    <property type="match status" value="1"/>
</dbReference>
<proteinExistence type="predicted"/>
<dbReference type="InterPro" id="IPR056884">
    <property type="entry name" value="NPHP3-like_N"/>
</dbReference>
<sequence>MLNAFNNIRIGLLVGIGAGAPTSQKDIRLGDVVVSSTGKGTGGIFQYDFGRTVQDMEFQTTGFLNQAPTTLRTAVSALKSEHEMKGHHIQETIAQGLQRYPELTKSYYRPPKSHDRLYLSTSVHPSTDRRPCVEVCGKGTEAEPKLVKRAERSEEDDDPEIHYGVIASANSLMKDAKIRDKLSSERGIICFETEAAGVVNVFPCIVIRGICDYADTHRNDEWQEYAAMTAAAYAKELLSQVWVTRLEEERSLISSRPEIIDKLPYVQDAVFDSYSEDNNPTCLENTRVDVLTQMSQWTENDDSKTILWLNGMAGTGKSTISRTFARNLSRKRMLGASFFFKRGYADQRSAAKFCTTIARQIALRKRVFGTFLQTAIEKDPDIINKGLKVQFKKLIMEPLANSAKHDSVNKSSISIIVDGLTECDSEQDIAVQSSHFDSGSTVSEEPSRNLFFTNSRDL</sequence>
<reference evidence="3" key="1">
    <citation type="submission" date="2022-10" db="EMBL/GenBank/DDBJ databases">
        <title>Fusarium specimens isolated from Avocado Roots.</title>
        <authorList>
            <person name="Stajich J."/>
            <person name="Roper C."/>
            <person name="Heimlech-Rivalta G."/>
        </authorList>
    </citation>
    <scope>NUCLEOTIDE SEQUENCE</scope>
    <source>
        <strain evidence="3">CF00143</strain>
    </source>
</reference>
<dbReference type="PANTHER" id="PTHR46082:SF11">
    <property type="entry name" value="AAA+ ATPASE DOMAIN-CONTAINING PROTEIN-RELATED"/>
    <property type="match status" value="1"/>
</dbReference>
<dbReference type="Gene3D" id="3.40.50.1580">
    <property type="entry name" value="Nucleoside phosphorylase domain"/>
    <property type="match status" value="1"/>
</dbReference>
<dbReference type="GO" id="GO:0003824">
    <property type="term" value="F:catalytic activity"/>
    <property type="evidence" value="ECO:0007669"/>
    <property type="project" value="InterPro"/>
</dbReference>
<accession>A0A9W8PK95</accession>
<dbReference type="GO" id="GO:0009116">
    <property type="term" value="P:nucleoside metabolic process"/>
    <property type="evidence" value="ECO:0007669"/>
    <property type="project" value="InterPro"/>
</dbReference>
<evidence type="ECO:0000259" key="2">
    <source>
        <dbReference type="Pfam" id="PF24883"/>
    </source>
</evidence>
<dbReference type="EMBL" id="JAPDHF010000013">
    <property type="protein sequence ID" value="KAJ4009589.1"/>
    <property type="molecule type" value="Genomic_DNA"/>
</dbReference>
<feature type="domain" description="Nephrocystin 3-like N-terminal" evidence="2">
    <location>
        <begin position="293"/>
        <end position="431"/>
    </location>
</feature>
<dbReference type="PANTHER" id="PTHR46082">
    <property type="entry name" value="ATP/GTP-BINDING PROTEIN-RELATED"/>
    <property type="match status" value="1"/>
</dbReference>
<evidence type="ECO:0000313" key="3">
    <source>
        <dbReference type="EMBL" id="KAJ4009589.1"/>
    </source>
</evidence>
<dbReference type="InterPro" id="IPR027417">
    <property type="entry name" value="P-loop_NTPase"/>
</dbReference>
<dbReference type="Pfam" id="PF24883">
    <property type="entry name" value="NPHP3_N"/>
    <property type="match status" value="1"/>
</dbReference>